<dbReference type="GO" id="GO:0006281">
    <property type="term" value="P:DNA repair"/>
    <property type="evidence" value="ECO:0007669"/>
    <property type="project" value="UniProtKB-KW"/>
</dbReference>
<feature type="coiled-coil region" evidence="11">
    <location>
        <begin position="241"/>
        <end position="303"/>
    </location>
</feature>
<evidence type="ECO:0000256" key="5">
    <source>
        <dbReference type="ARBA" id="ARBA00022763"/>
    </source>
</evidence>
<dbReference type="PANTHER" id="PTHR19306">
    <property type="entry name" value="STRUCTURAL MAINTENANCE OF CHROMOSOMES 5,6 SMC5, SMC6"/>
    <property type="match status" value="1"/>
</dbReference>
<evidence type="ECO:0000313" key="12">
    <source>
        <dbReference type="EMBL" id="ONM54054.1"/>
    </source>
</evidence>
<keyword evidence="3" id="KW-0158">Chromosome</keyword>
<dbReference type="GO" id="GO:0005694">
    <property type="term" value="C:chromosome"/>
    <property type="evidence" value="ECO:0007669"/>
    <property type="project" value="UniProtKB-SubCell"/>
</dbReference>
<keyword evidence="5" id="KW-0227">DNA damage</keyword>
<proteinExistence type="predicted"/>
<dbReference type="EMBL" id="CM007650">
    <property type="protein sequence ID" value="ONM54054.1"/>
    <property type="molecule type" value="Genomic_DNA"/>
</dbReference>
<dbReference type="GO" id="GO:0006310">
    <property type="term" value="P:DNA recombination"/>
    <property type="evidence" value="ECO:0007669"/>
    <property type="project" value="UniProtKB-KW"/>
</dbReference>
<dbReference type="GO" id="GO:0005634">
    <property type="term" value="C:nucleus"/>
    <property type="evidence" value="ECO:0007669"/>
    <property type="project" value="UniProtKB-SubCell"/>
</dbReference>
<evidence type="ECO:0000256" key="1">
    <source>
        <dbReference type="ARBA" id="ARBA00004123"/>
    </source>
</evidence>
<keyword evidence="8" id="KW-0233">DNA recombination</keyword>
<sequence length="389" mass="44874">MRNGAEVSQVEDSIRELQQEINSAHLNATRLSEKEKKSSEELRAIIKNIGDIGKEIEEDGRRINQLRSQIDDIRRRQQNKVPLIALFALMQQLASDSWSVAIEYALGRLLDAFIVSCHKDSLVLRECAKEVNYRNLQIIIYDFTKPRVDIPDHLLPSTPHPTVLSVIHSEIPTILNVLVDQGHAERQVLVRDDETGKSVAFDQRIRNLKEVYTSDGCKMFCRGSVQTILPANRNWRAGRLCTSLEEKITEMEQEATEIKQINSERLDRKRKLFADRDSIDLELRQLKRKREDEELHVERKKAQLVDTKKISIDNSHAAAVDTSELVVEMMVCSRLSLNCFASNHHQVKEDIENQELVVQKINLKLTDALQEENNRRASYKDFIGNIYFH</sequence>
<keyword evidence="7 11" id="KW-0175">Coiled coil</keyword>
<organism evidence="12">
    <name type="scientific">Zea mays</name>
    <name type="common">Maize</name>
    <dbReference type="NCBI Taxonomy" id="4577"/>
    <lineage>
        <taxon>Eukaryota</taxon>
        <taxon>Viridiplantae</taxon>
        <taxon>Streptophyta</taxon>
        <taxon>Embryophyta</taxon>
        <taxon>Tracheophyta</taxon>
        <taxon>Spermatophyta</taxon>
        <taxon>Magnoliopsida</taxon>
        <taxon>Liliopsida</taxon>
        <taxon>Poales</taxon>
        <taxon>Poaceae</taxon>
        <taxon>PACMAD clade</taxon>
        <taxon>Panicoideae</taxon>
        <taxon>Andropogonodae</taxon>
        <taxon>Andropogoneae</taxon>
        <taxon>Tripsacinae</taxon>
        <taxon>Zea</taxon>
    </lineage>
</organism>
<evidence type="ECO:0000256" key="4">
    <source>
        <dbReference type="ARBA" id="ARBA00022741"/>
    </source>
</evidence>
<protein>
    <submittedName>
        <fullName evidence="12">Structural maintenance of chromosomes protein 6B</fullName>
    </submittedName>
</protein>
<evidence type="ECO:0000256" key="9">
    <source>
        <dbReference type="ARBA" id="ARBA00023204"/>
    </source>
</evidence>
<evidence type="ECO:0000256" key="6">
    <source>
        <dbReference type="ARBA" id="ARBA00022840"/>
    </source>
</evidence>
<dbReference type="GO" id="GO:0005524">
    <property type="term" value="F:ATP binding"/>
    <property type="evidence" value="ECO:0007669"/>
    <property type="project" value="UniProtKB-KW"/>
</dbReference>
<keyword evidence="9" id="KW-0234">DNA repair</keyword>
<keyword evidence="10" id="KW-0539">Nucleus</keyword>
<accession>A0A3L6DZ29</accession>
<comment type="subcellular location">
    <subcellularLocation>
        <location evidence="2">Chromosome</location>
    </subcellularLocation>
    <subcellularLocation>
        <location evidence="1">Nucleus</location>
    </subcellularLocation>
</comment>
<evidence type="ECO:0000256" key="8">
    <source>
        <dbReference type="ARBA" id="ARBA00023172"/>
    </source>
</evidence>
<name>A0A1D6I1H4_MAIZE</name>
<evidence type="ECO:0000256" key="10">
    <source>
        <dbReference type="ARBA" id="ARBA00023242"/>
    </source>
</evidence>
<evidence type="ECO:0000256" key="2">
    <source>
        <dbReference type="ARBA" id="ARBA00004286"/>
    </source>
</evidence>
<dbReference type="ExpressionAtlas" id="A0A1D6I1H4">
    <property type="expression patterns" value="baseline and differential"/>
</dbReference>
<keyword evidence="6" id="KW-0067">ATP-binding</keyword>
<evidence type="ECO:0000256" key="11">
    <source>
        <dbReference type="SAM" id="Coils"/>
    </source>
</evidence>
<evidence type="ECO:0000256" key="7">
    <source>
        <dbReference type="ARBA" id="ARBA00023054"/>
    </source>
</evidence>
<dbReference type="PANTHER" id="PTHR19306:SF6">
    <property type="entry name" value="STRUCTURAL MAINTENANCE OF CHROMOSOMES PROTEIN 6"/>
    <property type="match status" value="1"/>
</dbReference>
<accession>A0A1D6I1H4</accession>
<reference evidence="12" key="1">
    <citation type="submission" date="2015-12" db="EMBL/GenBank/DDBJ databases">
        <title>Update maize B73 reference genome by single molecule sequencing technologies.</title>
        <authorList>
            <consortium name="Maize Genome Sequencing Project"/>
            <person name="Ware D."/>
        </authorList>
    </citation>
    <scope>NUCLEOTIDE SEQUENCE [LARGE SCALE GENOMIC DNA]</scope>
    <source>
        <tissue evidence="12">Seedling</tissue>
    </source>
</reference>
<gene>
    <name evidence="12" type="ORF">ZEAMMB73_Zm00001d020001</name>
</gene>
<dbReference type="AlphaFoldDB" id="A0A1D6I1H4"/>
<evidence type="ECO:0000256" key="3">
    <source>
        <dbReference type="ARBA" id="ARBA00022454"/>
    </source>
</evidence>
<feature type="coiled-coil region" evidence="11">
    <location>
        <begin position="7"/>
        <end position="76"/>
    </location>
</feature>
<keyword evidence="4" id="KW-0547">Nucleotide-binding</keyword>